<dbReference type="STRING" id="205917.A0A4Y9Y8Z3"/>
<dbReference type="SUPFAM" id="SSF51735">
    <property type="entry name" value="NAD(P)-binding Rossmann-fold domains"/>
    <property type="match status" value="2"/>
</dbReference>
<sequence length="605" mass="65031">MTTILDDQLLVHADRARGKVVVLTGGANGIGKEAAILFAKHGAKVVIGDRDVKGAQAVVERISDERGVATSIGCDVLKWEDQVNLFELAIAQYGAVDIVIPCAGISEVGQVCDGNVQLGEDGRPVKPKLPTLDINLTAVFYTVHLALYYFKRNRTKDAWKSIVLIGSMASWQAIPKGPQYSASKHAVLGLMRSLYPIVDAENIRVSVIHPWFADTGILPLPVKVILAGIPLTPVVRVAAAILCAGVDPDPATNGLPWLLPDDGPVFRLEREQIRTGVYELLEKRTERLKSFAETVTRTTATLKDLWGIFGHGALFTTVLAGGAYFVFQKALIVTIDTSSSGASGIGKEAVLLFAKHGAKVVIGDLDLKGAEAVASRVRKTGGEAVAVACNVLQWDDLVNMFELAISKYGAVDIVVPNAGINELSAVCNGKVSSREDGTLLPPKLPTVQINLEAVIQTVHLGLHYLKKDRTADQWKSVVLIGSMASWNPIPGGPQYTASKHAILGLMRSLYPTLDAQDIRVASIHPFYAETNILPAETMLVLAGIPLVPVPRIAGAIFCAAVDPDRTSSGCPWLLLDDGPVYRLPKEDLRVGVYDQLNKHVERPEG</sequence>
<comment type="similarity">
    <text evidence="1">Belongs to the short-chain dehydrogenases/reductases (SDR) family.</text>
</comment>
<comment type="caution">
    <text evidence="4">The sequence shown here is derived from an EMBL/GenBank/DDBJ whole genome shotgun (WGS) entry which is preliminary data.</text>
</comment>
<dbReference type="FunFam" id="3.40.50.720:FF:000084">
    <property type="entry name" value="Short-chain dehydrogenase reductase"/>
    <property type="match status" value="1"/>
</dbReference>
<dbReference type="Gene3D" id="3.40.50.720">
    <property type="entry name" value="NAD(P)-binding Rossmann-like Domain"/>
    <property type="match status" value="2"/>
</dbReference>
<proteinExistence type="inferred from homology"/>
<dbReference type="GO" id="GO:0005737">
    <property type="term" value="C:cytoplasm"/>
    <property type="evidence" value="ECO:0007669"/>
    <property type="project" value="TreeGrafter"/>
</dbReference>
<dbReference type="InterPro" id="IPR036291">
    <property type="entry name" value="NAD(P)-bd_dom_sf"/>
</dbReference>
<keyword evidence="3" id="KW-0812">Transmembrane</keyword>
<evidence type="ECO:0000313" key="4">
    <source>
        <dbReference type="EMBL" id="TFY58994.1"/>
    </source>
</evidence>
<protein>
    <recommendedName>
        <fullName evidence="6">NAD(P)-binding protein</fullName>
    </recommendedName>
</protein>
<dbReference type="EMBL" id="SEOQ01000647">
    <property type="protein sequence ID" value="TFY58994.1"/>
    <property type="molecule type" value="Genomic_DNA"/>
</dbReference>
<keyword evidence="5" id="KW-1185">Reference proteome</keyword>
<evidence type="ECO:0008006" key="6">
    <source>
        <dbReference type="Google" id="ProtNLM"/>
    </source>
</evidence>
<dbReference type="OrthoDB" id="5371740at2759"/>
<dbReference type="PANTHER" id="PTHR44229:SF4">
    <property type="entry name" value="15-HYDROXYPROSTAGLANDIN DEHYDROGENASE [NAD(+)]"/>
    <property type="match status" value="1"/>
</dbReference>
<gene>
    <name evidence="4" type="ORF">EVG20_g7954</name>
</gene>
<dbReference type="AlphaFoldDB" id="A0A4Y9Y8Z3"/>
<name>A0A4Y9Y8Z3_9AGAM</name>
<keyword evidence="3" id="KW-0472">Membrane</keyword>
<dbReference type="PANTHER" id="PTHR44229">
    <property type="entry name" value="15-HYDROXYPROSTAGLANDIN DEHYDROGENASE [NAD(+)]"/>
    <property type="match status" value="1"/>
</dbReference>
<evidence type="ECO:0000256" key="3">
    <source>
        <dbReference type="SAM" id="Phobius"/>
    </source>
</evidence>
<keyword evidence="3" id="KW-1133">Transmembrane helix</keyword>
<feature type="transmembrane region" description="Helical" evidence="3">
    <location>
        <begin position="132"/>
        <end position="150"/>
    </location>
</feature>
<feature type="transmembrane region" description="Helical" evidence="3">
    <location>
        <begin position="305"/>
        <end position="327"/>
    </location>
</feature>
<keyword evidence="2" id="KW-0560">Oxidoreductase</keyword>
<dbReference type="Proteomes" id="UP000298327">
    <property type="component" value="Unassembled WGS sequence"/>
</dbReference>
<dbReference type="Pfam" id="PF00106">
    <property type="entry name" value="adh_short"/>
    <property type="match status" value="2"/>
</dbReference>
<evidence type="ECO:0000256" key="2">
    <source>
        <dbReference type="ARBA" id="ARBA00023002"/>
    </source>
</evidence>
<evidence type="ECO:0000256" key="1">
    <source>
        <dbReference type="ARBA" id="ARBA00006484"/>
    </source>
</evidence>
<accession>A0A4Y9Y8Z3</accession>
<dbReference type="InterPro" id="IPR002347">
    <property type="entry name" value="SDR_fam"/>
</dbReference>
<reference evidence="4 5" key="1">
    <citation type="submission" date="2019-02" db="EMBL/GenBank/DDBJ databases">
        <title>Genome sequencing of the rare red list fungi Dentipellis fragilis.</title>
        <authorList>
            <person name="Buettner E."/>
            <person name="Kellner H."/>
        </authorList>
    </citation>
    <scope>NUCLEOTIDE SEQUENCE [LARGE SCALE GENOMIC DNA]</scope>
    <source>
        <strain evidence="4 5">DSM 105465</strain>
    </source>
</reference>
<dbReference type="GO" id="GO:0016616">
    <property type="term" value="F:oxidoreductase activity, acting on the CH-OH group of donors, NAD or NADP as acceptor"/>
    <property type="evidence" value="ECO:0007669"/>
    <property type="project" value="TreeGrafter"/>
</dbReference>
<dbReference type="PRINTS" id="PR00081">
    <property type="entry name" value="GDHRDH"/>
</dbReference>
<organism evidence="4 5">
    <name type="scientific">Dentipellis fragilis</name>
    <dbReference type="NCBI Taxonomy" id="205917"/>
    <lineage>
        <taxon>Eukaryota</taxon>
        <taxon>Fungi</taxon>
        <taxon>Dikarya</taxon>
        <taxon>Basidiomycota</taxon>
        <taxon>Agaricomycotina</taxon>
        <taxon>Agaricomycetes</taxon>
        <taxon>Russulales</taxon>
        <taxon>Hericiaceae</taxon>
        <taxon>Dentipellis</taxon>
    </lineage>
</organism>
<evidence type="ECO:0000313" key="5">
    <source>
        <dbReference type="Proteomes" id="UP000298327"/>
    </source>
</evidence>